<reference evidence="2 3" key="1">
    <citation type="submission" date="2013-04" db="EMBL/GenBank/DDBJ databases">
        <title>The Genome Sequence of Parabacteroides goldsteinii DSM 19448.</title>
        <authorList>
            <consortium name="The Broad Institute Genomics Platform"/>
            <person name="Earl A."/>
            <person name="Ward D."/>
            <person name="Feldgarden M."/>
            <person name="Gevers D."/>
            <person name="Martens E."/>
            <person name="Sakamoto M."/>
            <person name="Benno Y."/>
            <person name="Song Y."/>
            <person name="Liu C."/>
            <person name="Lee J."/>
            <person name="Bolanos M."/>
            <person name="Vaisanen M.L."/>
            <person name="Finegold S.M."/>
            <person name="Walker B."/>
            <person name="Young S."/>
            <person name="Zeng Q."/>
            <person name="Gargeya S."/>
            <person name="Fitzgerald M."/>
            <person name="Haas B."/>
            <person name="Abouelleil A."/>
            <person name="Allen A.W."/>
            <person name="Alvarado L."/>
            <person name="Arachchi H.M."/>
            <person name="Berlin A.M."/>
            <person name="Chapman S.B."/>
            <person name="Gainer-Dewar J."/>
            <person name="Goldberg J."/>
            <person name="Griggs A."/>
            <person name="Gujja S."/>
            <person name="Hansen M."/>
            <person name="Howarth C."/>
            <person name="Imamovic A."/>
            <person name="Ireland A."/>
            <person name="Larimer J."/>
            <person name="McCowan C."/>
            <person name="Murphy C."/>
            <person name="Pearson M."/>
            <person name="Poon T.W."/>
            <person name="Priest M."/>
            <person name="Roberts A."/>
            <person name="Saif S."/>
            <person name="Shea T."/>
            <person name="Sisk P."/>
            <person name="Sykes S."/>
            <person name="Wortman J."/>
            <person name="Nusbaum C."/>
            <person name="Birren B."/>
        </authorList>
    </citation>
    <scope>NUCLEOTIDE SEQUENCE [LARGE SCALE GENOMIC DNA]</scope>
    <source>
        <strain evidence="2 3">DSM 19448</strain>
    </source>
</reference>
<gene>
    <name evidence="2" type="ORF">HMPREF1535_02416</name>
</gene>
<protein>
    <submittedName>
        <fullName evidence="2">Uncharacterized protein</fullName>
    </submittedName>
</protein>
<dbReference type="Proteomes" id="UP000033047">
    <property type="component" value="Unassembled WGS sequence"/>
</dbReference>
<dbReference type="RefSeq" id="WP_048317512.1">
    <property type="nucleotide sequence ID" value="NZ_KQ033912.1"/>
</dbReference>
<sequence length="121" mass="14306">MDSNQKQPDILENLFRQMPEEELPASFRLNVMQQIAKETVKVKKRNEWFGLAAVIAASLGMLGMAVAFLFYMDFPQIIWPNKIEWPQIDLPIFSFYFYIGILTLILLFLDYKLRKVFHKDE</sequence>
<feature type="transmembrane region" description="Helical" evidence="1">
    <location>
        <begin position="48"/>
        <end position="72"/>
    </location>
</feature>
<evidence type="ECO:0000313" key="2">
    <source>
        <dbReference type="EMBL" id="KKB56440.1"/>
    </source>
</evidence>
<organism evidence="2 3">
    <name type="scientific">Parabacteroides goldsteinii DSM 19448 = WAL 12034</name>
    <dbReference type="NCBI Taxonomy" id="927665"/>
    <lineage>
        <taxon>Bacteria</taxon>
        <taxon>Pseudomonadati</taxon>
        <taxon>Bacteroidota</taxon>
        <taxon>Bacteroidia</taxon>
        <taxon>Bacteroidales</taxon>
        <taxon>Tannerellaceae</taxon>
        <taxon>Parabacteroides</taxon>
    </lineage>
</organism>
<accession>A0A0F5JFV9</accession>
<keyword evidence="1" id="KW-0472">Membrane</keyword>
<feature type="transmembrane region" description="Helical" evidence="1">
    <location>
        <begin position="92"/>
        <end position="109"/>
    </location>
</feature>
<dbReference type="HOGENOM" id="CLU_163168_0_0_10"/>
<name>A0A0F5JFV9_9BACT</name>
<comment type="caution">
    <text evidence="2">The sequence shown here is derived from an EMBL/GenBank/DDBJ whole genome shotgun (WGS) entry which is preliminary data.</text>
</comment>
<keyword evidence="1" id="KW-0812">Transmembrane</keyword>
<evidence type="ECO:0000256" key="1">
    <source>
        <dbReference type="SAM" id="Phobius"/>
    </source>
</evidence>
<dbReference type="AlphaFoldDB" id="A0A0F5JFV9"/>
<dbReference type="EMBL" id="AQHV01000011">
    <property type="protein sequence ID" value="KKB56440.1"/>
    <property type="molecule type" value="Genomic_DNA"/>
</dbReference>
<keyword evidence="1" id="KW-1133">Transmembrane helix</keyword>
<evidence type="ECO:0000313" key="3">
    <source>
        <dbReference type="Proteomes" id="UP000033047"/>
    </source>
</evidence>
<proteinExistence type="predicted"/>